<sequence length="101" mass="11316">YRCANGEQSSISGKCIIRSKQKMNYKQVRCFFQHCFQPCCAAVNTHSNLSICAAGSNAVWIQPRYNKRFTGRTSFSRFGVCTNPQSKPAPCDPNWCAKNVA</sequence>
<feature type="non-terminal residue" evidence="1">
    <location>
        <position position="101"/>
    </location>
</feature>
<evidence type="ECO:0000313" key="1">
    <source>
        <dbReference type="EMBL" id="GMT12124.1"/>
    </source>
</evidence>
<gene>
    <name evidence="1" type="ORF">PFISCL1PPCAC_3421</name>
</gene>
<evidence type="ECO:0000313" key="2">
    <source>
        <dbReference type="Proteomes" id="UP001432322"/>
    </source>
</evidence>
<keyword evidence="2" id="KW-1185">Reference proteome</keyword>
<accession>A0AAV5UYE1</accession>
<feature type="non-terminal residue" evidence="1">
    <location>
        <position position="1"/>
    </location>
</feature>
<reference evidence="1" key="1">
    <citation type="submission" date="2023-10" db="EMBL/GenBank/DDBJ databases">
        <title>Genome assembly of Pristionchus species.</title>
        <authorList>
            <person name="Yoshida K."/>
            <person name="Sommer R.J."/>
        </authorList>
    </citation>
    <scope>NUCLEOTIDE SEQUENCE</scope>
    <source>
        <strain evidence="1">RS5133</strain>
    </source>
</reference>
<dbReference type="AlphaFoldDB" id="A0AAV5UYE1"/>
<protein>
    <submittedName>
        <fullName evidence="1">Uncharacterized protein</fullName>
    </submittedName>
</protein>
<proteinExistence type="predicted"/>
<name>A0AAV5UYE1_9BILA</name>
<organism evidence="1 2">
    <name type="scientific">Pristionchus fissidentatus</name>
    <dbReference type="NCBI Taxonomy" id="1538716"/>
    <lineage>
        <taxon>Eukaryota</taxon>
        <taxon>Metazoa</taxon>
        <taxon>Ecdysozoa</taxon>
        <taxon>Nematoda</taxon>
        <taxon>Chromadorea</taxon>
        <taxon>Rhabditida</taxon>
        <taxon>Rhabditina</taxon>
        <taxon>Diplogasteromorpha</taxon>
        <taxon>Diplogasteroidea</taxon>
        <taxon>Neodiplogasteridae</taxon>
        <taxon>Pristionchus</taxon>
    </lineage>
</organism>
<comment type="caution">
    <text evidence="1">The sequence shown here is derived from an EMBL/GenBank/DDBJ whole genome shotgun (WGS) entry which is preliminary data.</text>
</comment>
<dbReference type="EMBL" id="BTSY01000001">
    <property type="protein sequence ID" value="GMT12124.1"/>
    <property type="molecule type" value="Genomic_DNA"/>
</dbReference>
<dbReference type="Proteomes" id="UP001432322">
    <property type="component" value="Unassembled WGS sequence"/>
</dbReference>